<dbReference type="Proteomes" id="UP000276133">
    <property type="component" value="Unassembled WGS sequence"/>
</dbReference>
<sequence>MIKFKVLLLLDQNLIPYLKRAKFMKKKNHLTIIIEIRHTCKYFLFAHQFDEYLLCNEINARQIVALAIKVCYNLNT</sequence>
<protein>
    <submittedName>
        <fullName evidence="1">Uncharacterized protein</fullName>
    </submittedName>
</protein>
<proteinExistence type="predicted"/>
<evidence type="ECO:0000313" key="1">
    <source>
        <dbReference type="EMBL" id="RNA31463.1"/>
    </source>
</evidence>
<dbReference type="EMBL" id="REGN01001941">
    <property type="protein sequence ID" value="RNA31463.1"/>
    <property type="molecule type" value="Genomic_DNA"/>
</dbReference>
<comment type="caution">
    <text evidence="1">The sequence shown here is derived from an EMBL/GenBank/DDBJ whole genome shotgun (WGS) entry which is preliminary data.</text>
</comment>
<evidence type="ECO:0000313" key="2">
    <source>
        <dbReference type="Proteomes" id="UP000276133"/>
    </source>
</evidence>
<dbReference type="AlphaFoldDB" id="A0A3M7S6K3"/>
<name>A0A3M7S6K3_BRAPC</name>
<accession>A0A3M7S6K3</accession>
<keyword evidence="2" id="KW-1185">Reference proteome</keyword>
<gene>
    <name evidence="1" type="ORF">BpHYR1_010632</name>
</gene>
<organism evidence="1 2">
    <name type="scientific">Brachionus plicatilis</name>
    <name type="common">Marine rotifer</name>
    <name type="synonym">Brachionus muelleri</name>
    <dbReference type="NCBI Taxonomy" id="10195"/>
    <lineage>
        <taxon>Eukaryota</taxon>
        <taxon>Metazoa</taxon>
        <taxon>Spiralia</taxon>
        <taxon>Gnathifera</taxon>
        <taxon>Rotifera</taxon>
        <taxon>Eurotatoria</taxon>
        <taxon>Monogononta</taxon>
        <taxon>Pseudotrocha</taxon>
        <taxon>Ploima</taxon>
        <taxon>Brachionidae</taxon>
        <taxon>Brachionus</taxon>
    </lineage>
</organism>
<reference evidence="1 2" key="1">
    <citation type="journal article" date="2018" name="Sci. Rep.">
        <title>Genomic signatures of local adaptation to the degree of environmental predictability in rotifers.</title>
        <authorList>
            <person name="Franch-Gras L."/>
            <person name="Hahn C."/>
            <person name="Garcia-Roger E.M."/>
            <person name="Carmona M.J."/>
            <person name="Serra M."/>
            <person name="Gomez A."/>
        </authorList>
    </citation>
    <scope>NUCLEOTIDE SEQUENCE [LARGE SCALE GENOMIC DNA]</scope>
    <source>
        <strain evidence="1">HYR1</strain>
    </source>
</reference>